<dbReference type="EMBL" id="OV170233">
    <property type="protein sequence ID" value="CAH0719076.1"/>
    <property type="molecule type" value="Genomic_DNA"/>
</dbReference>
<organism evidence="3 4">
    <name type="scientific">Brenthis ino</name>
    <name type="common">lesser marbled fritillary</name>
    <dbReference type="NCBI Taxonomy" id="405034"/>
    <lineage>
        <taxon>Eukaryota</taxon>
        <taxon>Metazoa</taxon>
        <taxon>Ecdysozoa</taxon>
        <taxon>Arthropoda</taxon>
        <taxon>Hexapoda</taxon>
        <taxon>Insecta</taxon>
        <taxon>Pterygota</taxon>
        <taxon>Neoptera</taxon>
        <taxon>Endopterygota</taxon>
        <taxon>Lepidoptera</taxon>
        <taxon>Glossata</taxon>
        <taxon>Ditrysia</taxon>
        <taxon>Papilionoidea</taxon>
        <taxon>Nymphalidae</taxon>
        <taxon>Heliconiinae</taxon>
        <taxon>Argynnini</taxon>
        <taxon>Brenthis</taxon>
    </lineage>
</organism>
<dbReference type="GO" id="GO:0005634">
    <property type="term" value="C:nucleus"/>
    <property type="evidence" value="ECO:0007669"/>
    <property type="project" value="TreeGrafter"/>
</dbReference>
<dbReference type="Gene3D" id="3.30.420.10">
    <property type="entry name" value="Ribonuclease H-like superfamily/Ribonuclease H"/>
    <property type="match status" value="1"/>
</dbReference>
<reference evidence="3" key="1">
    <citation type="submission" date="2021-12" db="EMBL/GenBank/DDBJ databases">
        <authorList>
            <person name="Martin H S."/>
        </authorList>
    </citation>
    <scope>NUCLEOTIDE SEQUENCE</scope>
</reference>
<dbReference type="Proteomes" id="UP000838878">
    <property type="component" value="Chromosome 13"/>
</dbReference>
<dbReference type="Pfam" id="PF03184">
    <property type="entry name" value="DDE_1"/>
    <property type="match status" value="1"/>
</dbReference>
<protein>
    <recommendedName>
        <fullName evidence="2">DDE-1 domain-containing protein</fullName>
    </recommendedName>
</protein>
<dbReference type="OrthoDB" id="10072016at2759"/>
<dbReference type="AlphaFoldDB" id="A0A8J9UEV7"/>
<evidence type="ECO:0000313" key="3">
    <source>
        <dbReference type="EMBL" id="CAH0719076.1"/>
    </source>
</evidence>
<feature type="domain" description="DDE-1" evidence="2">
    <location>
        <begin position="219"/>
        <end position="362"/>
    </location>
</feature>
<accession>A0A8J9UEV7</accession>
<feature type="non-terminal residue" evidence="3">
    <location>
        <position position="524"/>
    </location>
</feature>
<keyword evidence="4" id="KW-1185">Reference proteome</keyword>
<feature type="region of interest" description="Disordered" evidence="1">
    <location>
        <begin position="1"/>
        <end position="21"/>
    </location>
</feature>
<dbReference type="PANTHER" id="PTHR19303">
    <property type="entry name" value="TRANSPOSON"/>
    <property type="match status" value="1"/>
</dbReference>
<name>A0A8J9UEV7_9NEOP</name>
<dbReference type="InterPro" id="IPR004875">
    <property type="entry name" value="DDE_SF_endonuclease_dom"/>
</dbReference>
<sequence>MNSKSNACTKRKRNRRKVGSRNYKNYSNEMLDIAVDLVKQKIITSRQAENQFGTPRRTILNKAKDLHMKTVGGQKKLTDIEEENLVNVLVAVGEYGCPMTKLDLKMLVFNYLEKNSRTDIFNGKMPGNTWVEQFLHRHASKLSVRTTQNIKKVRAEMGLQDMKKFFDNLQETLKDVPPNNILNYDETNLSDNLGNSKCIFRRGIKYPEMILKNSKSCVSIMFTVSAAGDCLPTYVVYKATNLYSEWVNGGPNGTRYNCTKSGWFDSACFEDYFRTIILKWAKNLTGPKVIIGDNLSSHLNIEVVELCQKYDIRFVFLPPNSTHLTQPLDVAFFAPLKIEWRKILTNYKIQNPGQSTINKKHFPKLLIELLENIKLRETSNIKSGFRAAGIWPVNARNVLKRMPEYFDEEVYGIDSALLDFLQKTRSPKPMAVKRSKKLRTEPGKSVCAADILLKTNTNKRVQNKEPKKIVPLENYQDNFIDIETTTQDNEINILEELNPQTFLSPIYIIQIALVKSVSHLLIII</sequence>
<proteinExistence type="predicted"/>
<dbReference type="InterPro" id="IPR036397">
    <property type="entry name" value="RNaseH_sf"/>
</dbReference>
<dbReference type="PANTHER" id="PTHR19303:SF74">
    <property type="entry name" value="POGO TRANSPOSABLE ELEMENT WITH KRAB DOMAIN"/>
    <property type="match status" value="1"/>
</dbReference>
<feature type="compositionally biased region" description="Basic residues" evidence="1">
    <location>
        <begin position="9"/>
        <end position="19"/>
    </location>
</feature>
<evidence type="ECO:0000256" key="1">
    <source>
        <dbReference type="SAM" id="MobiDB-lite"/>
    </source>
</evidence>
<dbReference type="InterPro" id="IPR050863">
    <property type="entry name" value="CenT-Element_Derived"/>
</dbReference>
<evidence type="ECO:0000313" key="4">
    <source>
        <dbReference type="Proteomes" id="UP000838878"/>
    </source>
</evidence>
<gene>
    <name evidence="3" type="ORF">BINO364_LOCUS5466</name>
</gene>
<evidence type="ECO:0000259" key="2">
    <source>
        <dbReference type="Pfam" id="PF03184"/>
    </source>
</evidence>
<dbReference type="GO" id="GO:0003677">
    <property type="term" value="F:DNA binding"/>
    <property type="evidence" value="ECO:0007669"/>
    <property type="project" value="TreeGrafter"/>
</dbReference>